<evidence type="ECO:0000259" key="2">
    <source>
        <dbReference type="PROSITE" id="PS51387"/>
    </source>
</evidence>
<dbReference type="Pfam" id="PF01565">
    <property type="entry name" value="FAD_binding_4"/>
    <property type="match status" value="1"/>
</dbReference>
<organism evidence="3 4">
    <name type="scientific">Halobium palmae</name>
    <dbReference type="NCBI Taxonomy" id="1776492"/>
    <lineage>
        <taxon>Archaea</taxon>
        <taxon>Methanobacteriati</taxon>
        <taxon>Methanobacteriota</taxon>
        <taxon>Stenosarchaea group</taxon>
        <taxon>Halobacteria</taxon>
        <taxon>Halobacteriales</taxon>
        <taxon>Haloferacaceae</taxon>
        <taxon>Halobium</taxon>
    </lineage>
</organism>
<feature type="compositionally biased region" description="Basic and acidic residues" evidence="1">
    <location>
        <begin position="12"/>
        <end position="26"/>
    </location>
</feature>
<keyword evidence="4" id="KW-1185">Reference proteome</keyword>
<dbReference type="InterPro" id="IPR016167">
    <property type="entry name" value="FAD-bd_PCMH_sub1"/>
</dbReference>
<gene>
    <name evidence="3" type="ORF">ACFQE1_07930</name>
</gene>
<evidence type="ECO:0000313" key="3">
    <source>
        <dbReference type="EMBL" id="MFC6724303.1"/>
    </source>
</evidence>
<dbReference type="Proteomes" id="UP001596328">
    <property type="component" value="Unassembled WGS sequence"/>
</dbReference>
<comment type="caution">
    <text evidence="3">The sequence shown here is derived from an EMBL/GenBank/DDBJ whole genome shotgun (WGS) entry which is preliminary data.</text>
</comment>
<dbReference type="Gene3D" id="3.30.43.10">
    <property type="entry name" value="Uridine Diphospho-n-acetylenolpyruvylglucosamine Reductase, domain 2"/>
    <property type="match status" value="1"/>
</dbReference>
<feature type="domain" description="FAD-binding PCMH-type" evidence="2">
    <location>
        <begin position="59"/>
        <end position="114"/>
    </location>
</feature>
<dbReference type="AlphaFoldDB" id="A0ABD5RZD8"/>
<feature type="compositionally biased region" description="Low complexity" evidence="1">
    <location>
        <begin position="1"/>
        <end position="10"/>
    </location>
</feature>
<dbReference type="EMBL" id="JBHSWU010000144">
    <property type="protein sequence ID" value="MFC6724303.1"/>
    <property type="molecule type" value="Genomic_DNA"/>
</dbReference>
<accession>A0ABD5RZD8</accession>
<name>A0ABD5RZD8_9EURY</name>
<dbReference type="InterPro" id="IPR036318">
    <property type="entry name" value="FAD-bd_PCMH-like_sf"/>
</dbReference>
<evidence type="ECO:0000313" key="4">
    <source>
        <dbReference type="Proteomes" id="UP001596328"/>
    </source>
</evidence>
<sequence length="114" mass="12350">MSTPTDPADPASDDRANYDYAGDETKRPDLVDDLRERVDGDVRFDDYSRQLYATDASIYERTPVGVVFPTSTADVAATVEYCAERGVPVLPRGGGTSLAGQAVNEAVVLDFSRE</sequence>
<dbReference type="PANTHER" id="PTHR11748:SF111">
    <property type="entry name" value="D-LACTATE DEHYDROGENASE, MITOCHONDRIAL-RELATED"/>
    <property type="match status" value="1"/>
</dbReference>
<proteinExistence type="predicted"/>
<dbReference type="InterPro" id="IPR006094">
    <property type="entry name" value="Oxid_FAD_bind_N"/>
</dbReference>
<dbReference type="SUPFAM" id="SSF56176">
    <property type="entry name" value="FAD-binding/transporter-associated domain-like"/>
    <property type="match status" value="1"/>
</dbReference>
<evidence type="ECO:0000256" key="1">
    <source>
        <dbReference type="SAM" id="MobiDB-lite"/>
    </source>
</evidence>
<dbReference type="PANTHER" id="PTHR11748">
    <property type="entry name" value="D-LACTATE DEHYDROGENASE"/>
    <property type="match status" value="1"/>
</dbReference>
<dbReference type="PROSITE" id="PS51387">
    <property type="entry name" value="FAD_PCMH"/>
    <property type="match status" value="1"/>
</dbReference>
<protein>
    <submittedName>
        <fullName evidence="3">FAD-binding oxidoreductase</fullName>
    </submittedName>
</protein>
<feature type="non-terminal residue" evidence="3">
    <location>
        <position position="114"/>
    </location>
</feature>
<reference evidence="3 4" key="1">
    <citation type="journal article" date="2019" name="Int. J. Syst. Evol. Microbiol.">
        <title>The Global Catalogue of Microorganisms (GCM) 10K type strain sequencing project: providing services to taxonomists for standard genome sequencing and annotation.</title>
        <authorList>
            <consortium name="The Broad Institute Genomics Platform"/>
            <consortium name="The Broad Institute Genome Sequencing Center for Infectious Disease"/>
            <person name="Wu L."/>
            <person name="Ma J."/>
        </authorList>
    </citation>
    <scope>NUCLEOTIDE SEQUENCE [LARGE SCALE GENOMIC DNA]</scope>
    <source>
        <strain evidence="3 4">NBRC 111368</strain>
    </source>
</reference>
<dbReference type="InterPro" id="IPR016166">
    <property type="entry name" value="FAD-bd_PCMH"/>
</dbReference>
<feature type="region of interest" description="Disordered" evidence="1">
    <location>
        <begin position="1"/>
        <end position="26"/>
    </location>
</feature>